<sequence>MSDFARELARTTIGSAKVELPPSEFESEQAERTYIKQRLAGAFRVFGHLGYDEGVAGHISVRDPGRPDHFWVNPVAVHFSLIKASDLVLVNHQGQIVEGDQLVNTAAFAIHSRLHAARADINAVAHAHSPYGRAFSALGKLLDPISQDACMFYENHALYNDFNGVVDETAEGDAIARALGDKPAAILQNHGLLTTGSSVDIACGLFMAMESACRSQLLAEAAGTTRLINHEVALKTRNYNATDLVKWANFQPSYQLMLQKDDSFLS</sequence>
<dbReference type="GO" id="GO:0005856">
    <property type="term" value="C:cytoskeleton"/>
    <property type="evidence" value="ECO:0007669"/>
    <property type="project" value="TreeGrafter"/>
</dbReference>
<dbReference type="InterPro" id="IPR036409">
    <property type="entry name" value="Aldolase_II/adducin_N_sf"/>
</dbReference>
<dbReference type="AlphaFoldDB" id="K4KKL8"/>
<gene>
    <name evidence="3" type="ordered locus">M5M_11975</name>
</gene>
<dbReference type="InterPro" id="IPR051017">
    <property type="entry name" value="Aldolase-II_Adducin_sf"/>
</dbReference>
<dbReference type="PANTHER" id="PTHR10672">
    <property type="entry name" value="ADDUCIN"/>
    <property type="match status" value="1"/>
</dbReference>
<dbReference type="SUPFAM" id="SSF53639">
    <property type="entry name" value="AraD/HMP-PK domain-like"/>
    <property type="match status" value="1"/>
</dbReference>
<evidence type="ECO:0000313" key="3">
    <source>
        <dbReference type="EMBL" id="AFU99566.1"/>
    </source>
</evidence>
<dbReference type="InterPro" id="IPR001303">
    <property type="entry name" value="Aldolase_II/adducin_N"/>
</dbReference>
<dbReference type="EMBL" id="CP003746">
    <property type="protein sequence ID" value="AFU99566.1"/>
    <property type="molecule type" value="Genomic_DNA"/>
</dbReference>
<dbReference type="GO" id="GO:0051015">
    <property type="term" value="F:actin filament binding"/>
    <property type="evidence" value="ECO:0007669"/>
    <property type="project" value="TreeGrafter"/>
</dbReference>
<dbReference type="FunFam" id="3.40.225.10:FF:000009">
    <property type="entry name" value="Class II aldolase/adducin N-terminal"/>
    <property type="match status" value="1"/>
</dbReference>
<dbReference type="STRING" id="1117647.M5M_11975"/>
<dbReference type="Gene3D" id="3.40.225.10">
    <property type="entry name" value="Class II aldolase/adducin N-terminal domain"/>
    <property type="match status" value="1"/>
</dbReference>
<evidence type="ECO:0000313" key="4">
    <source>
        <dbReference type="Proteomes" id="UP000000466"/>
    </source>
</evidence>
<dbReference type="eggNOG" id="COG0235">
    <property type="taxonomic scope" value="Bacteria"/>
</dbReference>
<dbReference type="HOGENOM" id="CLU_006033_1_2_6"/>
<dbReference type="Pfam" id="PF00596">
    <property type="entry name" value="Aldolase_II"/>
    <property type="match status" value="1"/>
</dbReference>
<protein>
    <recommendedName>
        <fullName evidence="2">Class II aldolase/adducin N-terminal domain-containing protein</fullName>
    </recommendedName>
</protein>
<dbReference type="SMART" id="SM01007">
    <property type="entry name" value="Aldolase_II"/>
    <property type="match status" value="1"/>
</dbReference>
<dbReference type="PANTHER" id="PTHR10672:SF39">
    <property type="entry name" value="CLASS II ALDOLASE_ADDUCIN N-TERMINAL DOMAIN-CONTAINING PROTEIN"/>
    <property type="match status" value="1"/>
</dbReference>
<reference evidence="3 4" key="1">
    <citation type="journal article" date="2013" name="Genome Announc.">
        <title>Complete genome sequence of Simiduia agarivorans SA1(T), a marine bacterium able to degrade a variety of polysaccharides.</title>
        <authorList>
            <person name="Lin S.Y."/>
            <person name="Shieh W.Y."/>
            <person name="Chen J.S."/>
            <person name="Tang S.L."/>
        </authorList>
    </citation>
    <scope>NUCLEOTIDE SEQUENCE [LARGE SCALE GENOMIC DNA]</scope>
    <source>
        <strain evidence="4">DSM 21679 / JCM 13881 / BCRC 17597 / SA1</strain>
    </source>
</reference>
<dbReference type="RefSeq" id="WP_015047730.1">
    <property type="nucleotide sequence ID" value="NC_018868.3"/>
</dbReference>
<evidence type="ECO:0000259" key="2">
    <source>
        <dbReference type="SMART" id="SM01007"/>
    </source>
</evidence>
<proteinExistence type="inferred from homology"/>
<dbReference type="GO" id="GO:0005996">
    <property type="term" value="P:monosaccharide metabolic process"/>
    <property type="evidence" value="ECO:0007669"/>
    <property type="project" value="UniProtKB-ARBA"/>
</dbReference>
<dbReference type="Proteomes" id="UP000000466">
    <property type="component" value="Chromosome"/>
</dbReference>
<evidence type="ECO:0000256" key="1">
    <source>
        <dbReference type="ARBA" id="ARBA00037961"/>
    </source>
</evidence>
<comment type="similarity">
    <text evidence="1">Belongs to the aldolase class II family.</text>
</comment>
<dbReference type="KEGG" id="saga:M5M_11975"/>
<dbReference type="OrthoDB" id="8859181at2"/>
<keyword evidence="4" id="KW-1185">Reference proteome</keyword>
<organism evidence="3 4">
    <name type="scientific">Simiduia agarivorans (strain DSM 21679 / JCM 13881 / BCRC 17597 / SA1)</name>
    <dbReference type="NCBI Taxonomy" id="1117647"/>
    <lineage>
        <taxon>Bacteria</taxon>
        <taxon>Pseudomonadati</taxon>
        <taxon>Pseudomonadota</taxon>
        <taxon>Gammaproteobacteria</taxon>
        <taxon>Cellvibrionales</taxon>
        <taxon>Cellvibrionaceae</taxon>
        <taxon>Simiduia</taxon>
    </lineage>
</organism>
<name>K4KKL8_SIMAS</name>
<accession>K4KKL8</accession>
<feature type="domain" description="Class II aldolase/adducin N-terminal" evidence="2">
    <location>
        <begin position="37"/>
        <end position="217"/>
    </location>
</feature>
<dbReference type="NCBIfam" id="NF004855">
    <property type="entry name" value="PRK06208.1"/>
    <property type="match status" value="1"/>
</dbReference>